<keyword evidence="2" id="KW-0812">Transmembrane</keyword>
<keyword evidence="2" id="KW-0472">Membrane</keyword>
<feature type="region of interest" description="Disordered" evidence="1">
    <location>
        <begin position="172"/>
        <end position="192"/>
    </location>
</feature>
<gene>
    <name evidence="4" type="ORF">ABXS69_06410</name>
</gene>
<dbReference type="EMBL" id="CP159989">
    <property type="protein sequence ID" value="XCP81663.1"/>
    <property type="molecule type" value="Genomic_DNA"/>
</dbReference>
<reference evidence="4" key="1">
    <citation type="submission" date="2024-05" db="EMBL/GenBank/DDBJ databases">
        <title>Draft genome assemblies of 36 bacteria isolated from hibernating arctic ground squirrels.</title>
        <authorList>
            <person name="McKee H."/>
            <person name="Mullen L."/>
            <person name="Drown D.M."/>
            <person name="Duddleston K.N."/>
        </authorList>
    </citation>
    <scope>NUCLEOTIDE SEQUENCE</scope>
    <source>
        <strain evidence="4">AR004</strain>
    </source>
</reference>
<protein>
    <recommendedName>
        <fullName evidence="5">DNA-directed RNA polymerase II</fullName>
    </recommendedName>
</protein>
<organism evidence="4">
    <name type="scientific">Actinomyces timonensis</name>
    <dbReference type="NCBI Taxonomy" id="1288391"/>
    <lineage>
        <taxon>Bacteria</taxon>
        <taxon>Bacillati</taxon>
        <taxon>Actinomycetota</taxon>
        <taxon>Actinomycetes</taxon>
        <taxon>Actinomycetales</taxon>
        <taxon>Actinomycetaceae</taxon>
        <taxon>Actinomyces</taxon>
    </lineage>
</organism>
<feature type="chain" id="PRO_5043470857" description="DNA-directed RNA polymerase II" evidence="3">
    <location>
        <begin position="23"/>
        <end position="266"/>
    </location>
</feature>
<proteinExistence type="predicted"/>
<accession>A0AAU8N1J7</accession>
<name>A0AAU8N1J7_9ACTO</name>
<sequence>MRRRRRGSAVALAVMLSLGVAAGVGPTAAPPAVAEDSVGGESTTGTASTVSPSTIASGGSLSYTLSGFPPGATVQVLIDDGAVGPGQSPTVGTGSPTGGAVAQFTVQPDGTHSGAFELPGYVPSGTHWLRFRVIGGPDVPTSTVRTADYTNKSPFFTVGAVTVIGGDAPTAPAATASPEASDGASATNGATGAPETTAAAIAEASSNPGDSGDTSPVEVKEDSFPVVGACVLGLSVLLVILAATVGTNRWILARQRRRTDSAIPEY</sequence>
<evidence type="ECO:0000313" key="4">
    <source>
        <dbReference type="EMBL" id="XCP81663.1"/>
    </source>
</evidence>
<keyword evidence="3" id="KW-0732">Signal</keyword>
<keyword evidence="2" id="KW-1133">Transmembrane helix</keyword>
<dbReference type="AlphaFoldDB" id="A0AAU8N1J7"/>
<feature type="signal peptide" evidence="3">
    <location>
        <begin position="1"/>
        <end position="22"/>
    </location>
</feature>
<evidence type="ECO:0000256" key="1">
    <source>
        <dbReference type="SAM" id="MobiDB-lite"/>
    </source>
</evidence>
<feature type="compositionally biased region" description="Polar residues" evidence="1">
    <location>
        <begin position="40"/>
        <end position="51"/>
    </location>
</feature>
<dbReference type="RefSeq" id="WP_366179920.1">
    <property type="nucleotide sequence ID" value="NZ_CP159989.1"/>
</dbReference>
<evidence type="ECO:0000256" key="3">
    <source>
        <dbReference type="SAM" id="SignalP"/>
    </source>
</evidence>
<evidence type="ECO:0008006" key="5">
    <source>
        <dbReference type="Google" id="ProtNLM"/>
    </source>
</evidence>
<evidence type="ECO:0000256" key="2">
    <source>
        <dbReference type="SAM" id="Phobius"/>
    </source>
</evidence>
<feature type="region of interest" description="Disordered" evidence="1">
    <location>
        <begin position="28"/>
        <end position="51"/>
    </location>
</feature>
<feature type="transmembrane region" description="Helical" evidence="2">
    <location>
        <begin position="224"/>
        <end position="248"/>
    </location>
</feature>